<evidence type="ECO:0000256" key="9">
    <source>
        <dbReference type="ARBA" id="ARBA00023065"/>
    </source>
</evidence>
<comment type="caution">
    <text evidence="12">The sequence shown here is derived from an EMBL/GenBank/DDBJ whole genome shotgun (WGS) entry which is preliminary data.</text>
</comment>
<evidence type="ECO:0000256" key="3">
    <source>
        <dbReference type="ARBA" id="ARBA00022538"/>
    </source>
</evidence>
<comment type="function">
    <text evidence="11">Part of the high-affinity ATP-driven potassium transport (or Kdp) system, which catalyzes the hydrolysis of ATP coupled with the electrogenic transport of potassium into the cytoplasm. This subunit acts as a catalytic chaperone that increases the ATP-binding affinity of the ATP-hydrolyzing subunit KdpB by the formation of a transient KdpB/KdpC/ATP ternary complex.</text>
</comment>
<keyword evidence="10 11" id="KW-0472">Membrane</keyword>
<dbReference type="RefSeq" id="WP_211551644.1">
    <property type="nucleotide sequence ID" value="NZ_JAGTUF010000028.1"/>
</dbReference>
<evidence type="ECO:0000256" key="5">
    <source>
        <dbReference type="ARBA" id="ARBA00022741"/>
    </source>
</evidence>
<evidence type="ECO:0000256" key="4">
    <source>
        <dbReference type="ARBA" id="ARBA00022692"/>
    </source>
</evidence>
<keyword evidence="4 11" id="KW-0812">Transmembrane</keyword>
<organism evidence="12 13">
    <name type="scientific">Magnetospirillum sulfuroxidans</name>
    <dbReference type="NCBI Taxonomy" id="611300"/>
    <lineage>
        <taxon>Bacteria</taxon>
        <taxon>Pseudomonadati</taxon>
        <taxon>Pseudomonadota</taxon>
        <taxon>Alphaproteobacteria</taxon>
        <taxon>Rhodospirillales</taxon>
        <taxon>Rhodospirillaceae</taxon>
        <taxon>Magnetospirillum</taxon>
    </lineage>
</organism>
<evidence type="ECO:0000256" key="6">
    <source>
        <dbReference type="ARBA" id="ARBA00022840"/>
    </source>
</evidence>
<dbReference type="PANTHER" id="PTHR30042">
    <property type="entry name" value="POTASSIUM-TRANSPORTING ATPASE C CHAIN"/>
    <property type="match status" value="1"/>
</dbReference>
<sequence>MWTYLRSALVLVVVMTALTGLAYPLAVTGLAEMIFPWTARGSLIEEDGRVVGSALIGQKFDNPGYFHGRPSAAGEGYDAASSGGSNLAPSSRKLVDDVAARVTAERQANPDEKGGVPVDLVTSSASGLDPHVTPAAAAYQVKRVAAARHVQAEEVRQLLARHTEGRDLGVLGESRVNVLKLNLALDAHWPLRGQGD</sequence>
<keyword evidence="9 11" id="KW-0406">Ion transport</keyword>
<dbReference type="InterPro" id="IPR003820">
    <property type="entry name" value="KdpC"/>
</dbReference>
<dbReference type="PANTHER" id="PTHR30042:SF2">
    <property type="entry name" value="POTASSIUM-TRANSPORTING ATPASE KDPC SUBUNIT"/>
    <property type="match status" value="1"/>
</dbReference>
<dbReference type="Pfam" id="PF02669">
    <property type="entry name" value="KdpC"/>
    <property type="match status" value="1"/>
</dbReference>
<evidence type="ECO:0000256" key="8">
    <source>
        <dbReference type="ARBA" id="ARBA00022989"/>
    </source>
</evidence>
<name>A0ABS5IH04_9PROT</name>
<evidence type="ECO:0000256" key="11">
    <source>
        <dbReference type="HAMAP-Rule" id="MF_00276"/>
    </source>
</evidence>
<dbReference type="EMBL" id="JAGTUF010000028">
    <property type="protein sequence ID" value="MBR9973682.1"/>
    <property type="molecule type" value="Genomic_DNA"/>
</dbReference>
<comment type="similarity">
    <text evidence="11">Belongs to the KdpC family.</text>
</comment>
<reference evidence="12 13" key="1">
    <citation type="submission" date="2021-04" db="EMBL/GenBank/DDBJ databases">
        <title>Magnetospirillum sulfuroxidans sp. nov., a facultative chemolithoautotrophic sulfur-oxidizing alphaproteobacterium isolated from freshwater sediment and proposals for Paramagetospirillum gen. nov., and Magnetospirillaceae fam. nov.</title>
        <authorList>
            <person name="Koziaeva V."/>
            <person name="Geelhoed J.S."/>
            <person name="Sorokin D.Y."/>
            <person name="Grouzdev D.S."/>
        </authorList>
    </citation>
    <scope>NUCLEOTIDE SEQUENCE [LARGE SCALE GENOMIC DNA]</scope>
    <source>
        <strain evidence="12 13">J10</strain>
    </source>
</reference>
<dbReference type="NCBIfam" id="TIGR00681">
    <property type="entry name" value="kdpC"/>
    <property type="match status" value="1"/>
</dbReference>
<keyword evidence="5 11" id="KW-0547">Nucleotide-binding</keyword>
<keyword evidence="8 11" id="KW-1133">Transmembrane helix</keyword>
<keyword evidence="3 11" id="KW-0633">Potassium transport</keyword>
<dbReference type="HAMAP" id="MF_00276">
    <property type="entry name" value="KdpC"/>
    <property type="match status" value="1"/>
</dbReference>
<evidence type="ECO:0000256" key="2">
    <source>
        <dbReference type="ARBA" id="ARBA00022475"/>
    </source>
</evidence>
<gene>
    <name evidence="11 12" type="primary">kdpC</name>
    <name evidence="12" type="ORF">KEC16_18295</name>
</gene>
<keyword evidence="1 11" id="KW-0813">Transport</keyword>
<evidence type="ECO:0000256" key="1">
    <source>
        <dbReference type="ARBA" id="ARBA00022448"/>
    </source>
</evidence>
<dbReference type="Proteomes" id="UP000680714">
    <property type="component" value="Unassembled WGS sequence"/>
</dbReference>
<evidence type="ECO:0000313" key="12">
    <source>
        <dbReference type="EMBL" id="MBR9973682.1"/>
    </source>
</evidence>
<protein>
    <recommendedName>
        <fullName evidence="11">Potassium-transporting ATPase KdpC subunit</fullName>
    </recommendedName>
    <alternativeName>
        <fullName evidence="11">ATP phosphohydrolase [potassium-transporting] C chain</fullName>
    </alternativeName>
    <alternativeName>
        <fullName evidence="11">Potassium-binding and translocating subunit C</fullName>
    </alternativeName>
    <alternativeName>
        <fullName evidence="11">Potassium-translocating ATPase C chain</fullName>
    </alternativeName>
</protein>
<keyword evidence="7 11" id="KW-0630">Potassium</keyword>
<keyword evidence="2 11" id="KW-1003">Cell membrane</keyword>
<dbReference type="NCBIfam" id="NF001454">
    <property type="entry name" value="PRK00315.1"/>
    <property type="match status" value="1"/>
</dbReference>
<keyword evidence="13" id="KW-1185">Reference proteome</keyword>
<keyword evidence="6 11" id="KW-0067">ATP-binding</keyword>
<comment type="subcellular location">
    <subcellularLocation>
        <location evidence="11">Cell membrane</location>
        <topology evidence="11">Single-pass membrane protein</topology>
    </subcellularLocation>
</comment>
<proteinExistence type="inferred from homology"/>
<evidence type="ECO:0000313" key="13">
    <source>
        <dbReference type="Proteomes" id="UP000680714"/>
    </source>
</evidence>
<comment type="subunit">
    <text evidence="11">The system is composed of three essential subunits: KdpA, KdpB and KdpC.</text>
</comment>
<dbReference type="PIRSF" id="PIRSF001296">
    <property type="entry name" value="K_ATPase_KdpC"/>
    <property type="match status" value="1"/>
</dbReference>
<evidence type="ECO:0000256" key="7">
    <source>
        <dbReference type="ARBA" id="ARBA00022958"/>
    </source>
</evidence>
<accession>A0ABS5IH04</accession>
<evidence type="ECO:0000256" key="10">
    <source>
        <dbReference type="ARBA" id="ARBA00023136"/>
    </source>
</evidence>